<evidence type="ECO:0000313" key="8">
    <source>
        <dbReference type="WBParaSite" id="jg21257"/>
    </source>
</evidence>
<feature type="transmembrane region" description="Helical" evidence="5">
    <location>
        <begin position="192"/>
        <end position="211"/>
    </location>
</feature>
<keyword evidence="4 5" id="KW-0472">Membrane</keyword>
<organism evidence="7 8">
    <name type="scientific">Ditylenchus dipsaci</name>
    <dbReference type="NCBI Taxonomy" id="166011"/>
    <lineage>
        <taxon>Eukaryota</taxon>
        <taxon>Metazoa</taxon>
        <taxon>Ecdysozoa</taxon>
        <taxon>Nematoda</taxon>
        <taxon>Chromadorea</taxon>
        <taxon>Rhabditida</taxon>
        <taxon>Tylenchina</taxon>
        <taxon>Tylenchomorpha</taxon>
        <taxon>Sphaerularioidea</taxon>
        <taxon>Anguinidae</taxon>
        <taxon>Anguininae</taxon>
        <taxon>Ditylenchus</taxon>
    </lineage>
</organism>
<keyword evidence="7" id="KW-1185">Reference proteome</keyword>
<dbReference type="PROSITE" id="PS50850">
    <property type="entry name" value="MFS"/>
    <property type="match status" value="1"/>
</dbReference>
<evidence type="ECO:0000256" key="1">
    <source>
        <dbReference type="ARBA" id="ARBA00004141"/>
    </source>
</evidence>
<keyword evidence="3 5" id="KW-1133">Transmembrane helix</keyword>
<feature type="transmembrane region" description="Helical" evidence="5">
    <location>
        <begin position="279"/>
        <end position="296"/>
    </location>
</feature>
<feature type="domain" description="Major facilitator superfamily (MFS) profile" evidence="6">
    <location>
        <begin position="24"/>
        <end position="374"/>
    </location>
</feature>
<evidence type="ECO:0000313" key="7">
    <source>
        <dbReference type="Proteomes" id="UP000887574"/>
    </source>
</evidence>
<evidence type="ECO:0000259" key="6">
    <source>
        <dbReference type="PROSITE" id="PS50850"/>
    </source>
</evidence>
<dbReference type="InterPro" id="IPR020846">
    <property type="entry name" value="MFS_dom"/>
</dbReference>
<dbReference type="Proteomes" id="UP000887574">
    <property type="component" value="Unplaced"/>
</dbReference>
<feature type="transmembrane region" description="Helical" evidence="5">
    <location>
        <begin position="316"/>
        <end position="335"/>
    </location>
</feature>
<evidence type="ECO:0000256" key="4">
    <source>
        <dbReference type="ARBA" id="ARBA00023136"/>
    </source>
</evidence>
<dbReference type="GO" id="GO:0016020">
    <property type="term" value="C:membrane"/>
    <property type="evidence" value="ECO:0007669"/>
    <property type="project" value="UniProtKB-SubCell"/>
</dbReference>
<dbReference type="SUPFAM" id="SSF103473">
    <property type="entry name" value="MFS general substrate transporter"/>
    <property type="match status" value="1"/>
</dbReference>
<feature type="transmembrane region" description="Helical" evidence="5">
    <location>
        <begin position="340"/>
        <end position="358"/>
    </location>
</feature>
<accession>A0A915DMV7</accession>
<evidence type="ECO:0000256" key="3">
    <source>
        <dbReference type="ARBA" id="ARBA00022989"/>
    </source>
</evidence>
<sequence length="374" mass="41411">MPALSQPVSIFAPSGQPTRTVVYTAIIIVLSRFYLAYAMSYTNTAAERFKTYLKNSYISRGIYMSDSSVVWLWSMILNCFFIGIIVGNVVTPFFTDRLGRKTSAVIGICGMLLASVLETASIYFELPELYVMSRIFGAIMFCINATGWSLIIAEAVPCKLRGTCFFVAGVSFSATVLLGMVFGTDYLLGENLLMLIAFGLLPIIPCCFITLQIKESPKFLLLTRKDREGAKESLLFYQGNETSFEKFEEDTLKEEGSASHTSSIKIIKDLFYERHLRRAIILGVVALQLGPGVWSITTELLLAHFSLQKAQVFSSALFGSNFAAGCCGIFTIKYVSRRKLLFVTNGIHIMSLAAYITFDRLAVLCNLCLATVVC</sequence>
<dbReference type="InterPro" id="IPR036259">
    <property type="entry name" value="MFS_trans_sf"/>
</dbReference>
<feature type="transmembrane region" description="Helical" evidence="5">
    <location>
        <begin position="165"/>
        <end position="186"/>
    </location>
</feature>
<comment type="subcellular location">
    <subcellularLocation>
        <location evidence="1">Membrane</location>
        <topology evidence="1">Multi-pass membrane protein</topology>
    </subcellularLocation>
</comment>
<dbReference type="InterPro" id="IPR005828">
    <property type="entry name" value="MFS_sugar_transport-like"/>
</dbReference>
<dbReference type="Gene3D" id="1.20.1250.20">
    <property type="entry name" value="MFS general substrate transporter like domains"/>
    <property type="match status" value="1"/>
</dbReference>
<keyword evidence="2 5" id="KW-0812">Transmembrane</keyword>
<dbReference type="AlphaFoldDB" id="A0A915DMV7"/>
<dbReference type="InterPro" id="IPR045263">
    <property type="entry name" value="GLUT"/>
</dbReference>
<feature type="transmembrane region" description="Helical" evidence="5">
    <location>
        <begin position="21"/>
        <end position="39"/>
    </location>
</feature>
<protein>
    <submittedName>
        <fullName evidence="8">Major facilitator superfamily (MFS) profile domain-containing protein</fullName>
    </submittedName>
</protein>
<feature type="transmembrane region" description="Helical" evidence="5">
    <location>
        <begin position="70"/>
        <end position="91"/>
    </location>
</feature>
<dbReference type="GO" id="GO:0015149">
    <property type="term" value="F:hexose transmembrane transporter activity"/>
    <property type="evidence" value="ECO:0007669"/>
    <property type="project" value="TreeGrafter"/>
</dbReference>
<dbReference type="Pfam" id="PF00083">
    <property type="entry name" value="Sugar_tr"/>
    <property type="match status" value="1"/>
</dbReference>
<feature type="transmembrane region" description="Helical" evidence="5">
    <location>
        <begin position="103"/>
        <end position="124"/>
    </location>
</feature>
<proteinExistence type="predicted"/>
<evidence type="ECO:0000256" key="5">
    <source>
        <dbReference type="SAM" id="Phobius"/>
    </source>
</evidence>
<evidence type="ECO:0000256" key="2">
    <source>
        <dbReference type="ARBA" id="ARBA00022692"/>
    </source>
</evidence>
<feature type="transmembrane region" description="Helical" evidence="5">
    <location>
        <begin position="130"/>
        <end position="153"/>
    </location>
</feature>
<reference evidence="8" key="1">
    <citation type="submission" date="2022-11" db="UniProtKB">
        <authorList>
            <consortium name="WormBaseParasite"/>
        </authorList>
    </citation>
    <scope>IDENTIFICATION</scope>
</reference>
<dbReference type="WBParaSite" id="jg21257">
    <property type="protein sequence ID" value="jg21257"/>
    <property type="gene ID" value="jg21257"/>
</dbReference>
<dbReference type="PANTHER" id="PTHR23503:SF108">
    <property type="entry name" value="MAJOR FACILITATOR SUPERFAMILY (MFS) PROFILE DOMAIN-CONTAINING PROTEIN"/>
    <property type="match status" value="1"/>
</dbReference>
<name>A0A915DMV7_9BILA</name>
<dbReference type="PANTHER" id="PTHR23503">
    <property type="entry name" value="SOLUTE CARRIER FAMILY 2"/>
    <property type="match status" value="1"/>
</dbReference>